<gene>
    <name evidence="2" type="ORF">GQS65_20000</name>
</gene>
<feature type="compositionally biased region" description="Low complexity" evidence="1">
    <location>
        <begin position="53"/>
        <end position="63"/>
    </location>
</feature>
<dbReference type="RefSeq" id="WP_158206390.1">
    <property type="nucleotide sequence ID" value="NZ_WSZK01000039.1"/>
</dbReference>
<dbReference type="OrthoDB" id="189787at2157"/>
<dbReference type="PROSITE" id="PS51257">
    <property type="entry name" value="PROKAR_LIPOPROTEIN"/>
    <property type="match status" value="1"/>
</dbReference>
<evidence type="ECO:0000313" key="3">
    <source>
        <dbReference type="Proteomes" id="UP000451471"/>
    </source>
</evidence>
<protein>
    <submittedName>
        <fullName evidence="2">Uncharacterized protein</fullName>
    </submittedName>
</protein>
<dbReference type="EMBL" id="WSZK01000039">
    <property type="protein sequence ID" value="MWG36739.1"/>
    <property type="molecule type" value="Genomic_DNA"/>
</dbReference>
<reference evidence="2 3" key="1">
    <citation type="submission" date="2019-12" db="EMBL/GenBank/DDBJ databases">
        <title>Halocatena pleomorpha gen. nov. sp. nov., an extremely halophilic archaeon of family Halobacteriaceae isolated from saltpan soil.</title>
        <authorList>
            <person name="Pal Y."/>
            <person name="Verma A."/>
            <person name="Krishnamurthi S."/>
            <person name="Kumar P."/>
        </authorList>
    </citation>
    <scope>NUCLEOTIDE SEQUENCE [LARGE SCALE GENOMIC DNA]</scope>
    <source>
        <strain evidence="2 3">JCM 16495</strain>
    </source>
</reference>
<evidence type="ECO:0000313" key="2">
    <source>
        <dbReference type="EMBL" id="MWG36739.1"/>
    </source>
</evidence>
<evidence type="ECO:0000256" key="1">
    <source>
        <dbReference type="SAM" id="MobiDB-lite"/>
    </source>
</evidence>
<dbReference type="AlphaFoldDB" id="A0A6B0GSQ6"/>
<organism evidence="2 3">
    <name type="scientific">Halomarina oriensis</name>
    <dbReference type="NCBI Taxonomy" id="671145"/>
    <lineage>
        <taxon>Archaea</taxon>
        <taxon>Methanobacteriati</taxon>
        <taxon>Methanobacteriota</taxon>
        <taxon>Stenosarchaea group</taxon>
        <taxon>Halobacteria</taxon>
        <taxon>Halobacteriales</taxon>
        <taxon>Natronomonadaceae</taxon>
        <taxon>Halomarina</taxon>
    </lineage>
</organism>
<keyword evidence="3" id="KW-1185">Reference proteome</keyword>
<name>A0A6B0GSQ6_9EURY</name>
<feature type="compositionally biased region" description="Low complexity" evidence="1">
    <location>
        <begin position="31"/>
        <end position="43"/>
    </location>
</feature>
<proteinExistence type="predicted"/>
<feature type="region of interest" description="Disordered" evidence="1">
    <location>
        <begin position="23"/>
        <end position="88"/>
    </location>
</feature>
<comment type="caution">
    <text evidence="2">The sequence shown here is derived from an EMBL/GenBank/DDBJ whole genome shotgun (WGS) entry which is preliminary data.</text>
</comment>
<accession>A0A6B0GSQ6</accession>
<sequence length="203" mass="21232">MDRPTRRRLLGSVAAGVTVLAGCADGGESGATTAADPTVTTDPSVEGPTVTASGEGEQSSGGETPAESSRTGSATTTTTTDLDLREANVTAVTVDPTEEGSYEFSVTLYHDDSGEDGYANWWQVESLDGDRLGRRELLHAHGTQEFTRSATVEVPDGDCVVVRGHDQTHGYGGQAMTVNVETGATRVVAQGSERRPVTTERCP</sequence>
<dbReference type="Proteomes" id="UP000451471">
    <property type="component" value="Unassembled WGS sequence"/>
</dbReference>